<name>A0A8X6SKA7_TRICX</name>
<proteinExistence type="predicted"/>
<evidence type="ECO:0000313" key="1">
    <source>
        <dbReference type="EMBL" id="GFY08553.1"/>
    </source>
</evidence>
<reference evidence="1" key="1">
    <citation type="submission" date="2020-08" db="EMBL/GenBank/DDBJ databases">
        <title>Multicomponent nature underlies the extraordinary mechanical properties of spider dragline silk.</title>
        <authorList>
            <person name="Kono N."/>
            <person name="Nakamura H."/>
            <person name="Mori M."/>
            <person name="Yoshida Y."/>
            <person name="Ohtoshi R."/>
            <person name="Malay A.D."/>
            <person name="Moran D.A.P."/>
            <person name="Tomita M."/>
            <person name="Numata K."/>
            <person name="Arakawa K."/>
        </authorList>
    </citation>
    <scope>NUCLEOTIDE SEQUENCE</scope>
</reference>
<dbReference type="EMBL" id="BMAU01021282">
    <property type="protein sequence ID" value="GFY08553.1"/>
    <property type="molecule type" value="Genomic_DNA"/>
</dbReference>
<comment type="caution">
    <text evidence="1">The sequence shown here is derived from an EMBL/GenBank/DDBJ whole genome shotgun (WGS) entry which is preliminary data.</text>
</comment>
<accession>A0A8X6SKA7</accession>
<evidence type="ECO:0000313" key="2">
    <source>
        <dbReference type="Proteomes" id="UP000887159"/>
    </source>
</evidence>
<organism evidence="1 2">
    <name type="scientific">Trichonephila clavipes</name>
    <name type="common">Golden silk orbweaver</name>
    <name type="synonym">Nephila clavipes</name>
    <dbReference type="NCBI Taxonomy" id="2585209"/>
    <lineage>
        <taxon>Eukaryota</taxon>
        <taxon>Metazoa</taxon>
        <taxon>Ecdysozoa</taxon>
        <taxon>Arthropoda</taxon>
        <taxon>Chelicerata</taxon>
        <taxon>Arachnida</taxon>
        <taxon>Araneae</taxon>
        <taxon>Araneomorphae</taxon>
        <taxon>Entelegynae</taxon>
        <taxon>Araneoidea</taxon>
        <taxon>Nephilidae</taxon>
        <taxon>Trichonephila</taxon>
    </lineage>
</organism>
<dbReference type="AlphaFoldDB" id="A0A8X6SKA7"/>
<evidence type="ECO:0008006" key="3">
    <source>
        <dbReference type="Google" id="ProtNLM"/>
    </source>
</evidence>
<keyword evidence="2" id="KW-1185">Reference proteome</keyword>
<dbReference type="Proteomes" id="UP000887159">
    <property type="component" value="Unassembled WGS sequence"/>
</dbReference>
<sequence length="174" mass="19665">MEVTNKECPIKRADNTYCINCKTYGHMANYSKCPLYPKPRKGKTVKNNYSTVVDSIVRPNLTYAQATNTRTHINNKNTQQMAPRSSEVPAIPQQTQANRNVKIPTIPQNNNLTENTPQFAIVQTLQQTMHTLAILTQQIAALDFNTPPPKRNLSNKEKKLYALVEAILHSNDDD</sequence>
<protein>
    <recommendedName>
        <fullName evidence="3">Zinc knuckle domain-containing protein</fullName>
    </recommendedName>
</protein>
<gene>
    <name evidence="1" type="ORF">TNCV_809861</name>
</gene>